<dbReference type="PROSITE" id="PS50005">
    <property type="entry name" value="TPR"/>
    <property type="match status" value="1"/>
</dbReference>
<dbReference type="InterPro" id="IPR001054">
    <property type="entry name" value="A/G_cyclase"/>
</dbReference>
<dbReference type="Gene3D" id="1.25.40.10">
    <property type="entry name" value="Tetratricopeptide repeat domain"/>
    <property type="match status" value="1"/>
</dbReference>
<dbReference type="GO" id="GO:0004016">
    <property type="term" value="F:adenylate cyclase activity"/>
    <property type="evidence" value="ECO:0007669"/>
    <property type="project" value="UniProtKB-ARBA"/>
</dbReference>
<dbReference type="InterPro" id="IPR030966">
    <property type="entry name" value="Mod_pep_cyc"/>
</dbReference>
<reference evidence="2 3" key="1">
    <citation type="submission" date="2019-03" db="EMBL/GenBank/DDBJ databases">
        <title>Genomic Encyclopedia of Type Strains, Phase IV (KMG-IV): sequencing the most valuable type-strain genomes for metagenomic binning, comparative biology and taxonomic classification.</title>
        <authorList>
            <person name="Goeker M."/>
        </authorList>
    </citation>
    <scope>NUCLEOTIDE SEQUENCE [LARGE SCALE GENOMIC DNA]</scope>
    <source>
        <strain evidence="2 3">DSM 21667</strain>
    </source>
</reference>
<dbReference type="AlphaFoldDB" id="A0A4R6YSH7"/>
<dbReference type="GO" id="GO:0009190">
    <property type="term" value="P:cyclic nucleotide biosynthetic process"/>
    <property type="evidence" value="ECO:0007669"/>
    <property type="project" value="InterPro"/>
</dbReference>
<name>A0A4R6YSH7_9GAMM</name>
<dbReference type="PANTHER" id="PTHR43081:SF1">
    <property type="entry name" value="ADENYLATE CYCLASE, TERMINAL-DIFFERENTIATION SPECIFIC"/>
    <property type="match status" value="1"/>
</dbReference>
<dbReference type="NCBIfam" id="TIGR04510">
    <property type="entry name" value="mod_pep_cyc"/>
    <property type="match status" value="1"/>
</dbReference>
<dbReference type="EMBL" id="SNZH01000011">
    <property type="protein sequence ID" value="TDR41205.1"/>
    <property type="molecule type" value="Genomic_DNA"/>
</dbReference>
<dbReference type="InterPro" id="IPR019734">
    <property type="entry name" value="TPR_rpt"/>
</dbReference>
<dbReference type="InterPro" id="IPR050697">
    <property type="entry name" value="Adenylyl/Guanylyl_Cyclase_3/4"/>
</dbReference>
<evidence type="ECO:0000313" key="2">
    <source>
        <dbReference type="EMBL" id="TDR41205.1"/>
    </source>
</evidence>
<dbReference type="PANTHER" id="PTHR43081">
    <property type="entry name" value="ADENYLATE CYCLASE, TERMINAL-DIFFERENTIATION SPECIFIC-RELATED"/>
    <property type="match status" value="1"/>
</dbReference>
<dbReference type="InterPro" id="IPR029787">
    <property type="entry name" value="Nucleotide_cyclase"/>
</dbReference>
<protein>
    <submittedName>
        <fullName evidence="2">Putative peptide modification system cyclase</fullName>
    </submittedName>
</protein>
<dbReference type="CDD" id="cd07302">
    <property type="entry name" value="CHD"/>
    <property type="match status" value="1"/>
</dbReference>
<dbReference type="RefSeq" id="WP_166654176.1">
    <property type="nucleotide sequence ID" value="NZ_SNZH01000011.1"/>
</dbReference>
<dbReference type="SUPFAM" id="SSF55073">
    <property type="entry name" value="Nucleotide cyclase"/>
    <property type="match status" value="1"/>
</dbReference>
<dbReference type="GO" id="GO:0035556">
    <property type="term" value="P:intracellular signal transduction"/>
    <property type="evidence" value="ECO:0007669"/>
    <property type="project" value="InterPro"/>
</dbReference>
<evidence type="ECO:0000256" key="1">
    <source>
        <dbReference type="PROSITE-ProRule" id="PRU00339"/>
    </source>
</evidence>
<dbReference type="SUPFAM" id="SSF81901">
    <property type="entry name" value="HCP-like"/>
    <property type="match status" value="1"/>
</dbReference>
<gene>
    <name evidence="2" type="ORF">DFR29_111117</name>
</gene>
<dbReference type="Pfam" id="PF14559">
    <property type="entry name" value="TPR_19"/>
    <property type="match status" value="1"/>
</dbReference>
<dbReference type="Gene3D" id="3.30.70.1230">
    <property type="entry name" value="Nucleotide cyclase"/>
    <property type="match status" value="1"/>
</dbReference>
<evidence type="ECO:0000313" key="3">
    <source>
        <dbReference type="Proteomes" id="UP000295293"/>
    </source>
</evidence>
<keyword evidence="1" id="KW-0802">TPR repeat</keyword>
<dbReference type="Proteomes" id="UP000295293">
    <property type="component" value="Unassembled WGS sequence"/>
</dbReference>
<comment type="caution">
    <text evidence="2">The sequence shown here is derived from an EMBL/GenBank/DDBJ whole genome shotgun (WGS) entry which is preliminary data.</text>
</comment>
<proteinExistence type="predicted"/>
<dbReference type="SMART" id="SM00028">
    <property type="entry name" value="TPR"/>
    <property type="match status" value="3"/>
</dbReference>
<keyword evidence="3" id="KW-1185">Reference proteome</keyword>
<accession>A0A4R6YSH7</accession>
<sequence length="889" mass="96977">MNALVSAPEPLAAQRTGAPLLRSLALCDLVDSTALVARLGDQRGAALLRRHDRLARDLMLQHGGQEIDKTDGFLVLFERPINAVAFSLDYQRELKRLALDEAVALQARVGVHVGDVVVWQNEPGDVIQGAKPFEVEGLVKPVTARLASLALPGQILVSGVAASLAQRAHGELGANADRTRWINHGRYRFKGVPEPVVVYEVGEAGIAPLRQPPYSGKAWREVPWWRRPGTMFIEASIVLGALVLGLWLLLRPPAAIAFAERDWVVVGDVRNLTSDASLSETVRVGFRIGMEQSKYINVVSDLRVRDTLKRMQQDPDRTPVDRHRAAEIALREGARAAILPVATEVGGKLRITAEVIDPTTEATVYNESAEGSGAESALDSVDAVNAALRQRLGESLASIEDNSVPLEKVTTSNLDALRAYSLGRRAHVLGNFGEALALFREATELDPDFALAYVGMAGVYISGDDKREARTVIRKAQQLRAKLPGREKLYLDGIASTLDTPAEMYRRWSLLYKMYPDFHGAYANHSLMLWTYGNRVREAIAVMTPLDTPHNARLGSSLYLLGTLNLANDDYDKALHYLSRSADLGGNSLGLVNAEWFAVQRRFDEAAAELRKSDKSGMASNDIFRWRPRLVLPLDRGDFAEAGKIADEAIADARKTGPLYLRIFEGMRLGIADVLPAGTVKAEDLQRFVRTELAAAADSDDPDVDHAVTAALYGAYLAARSGDAKLATQVIDRLGKQADASAFPSNNDMAAIARAELALQRGDADAAVKLLQPVSGDENLYLAHVALRDAYAKAGQPEKALEQALFLASRRGQAYEQFGALHMLVPINVKESTISLLCAAEYSRTLGREQDAARYADEFRRAWPGPLPQAYAKRMTQVQAEGKAEAPAP</sequence>
<organism evidence="2 3">
    <name type="scientific">Tahibacter aquaticus</name>
    <dbReference type="NCBI Taxonomy" id="520092"/>
    <lineage>
        <taxon>Bacteria</taxon>
        <taxon>Pseudomonadati</taxon>
        <taxon>Pseudomonadota</taxon>
        <taxon>Gammaproteobacteria</taxon>
        <taxon>Lysobacterales</taxon>
        <taxon>Rhodanobacteraceae</taxon>
        <taxon>Tahibacter</taxon>
    </lineage>
</organism>
<dbReference type="InterPro" id="IPR011990">
    <property type="entry name" value="TPR-like_helical_dom_sf"/>
</dbReference>
<feature type="repeat" description="TPR" evidence="1">
    <location>
        <begin position="416"/>
        <end position="449"/>
    </location>
</feature>